<dbReference type="RefSeq" id="WP_366921957.1">
    <property type="nucleotide sequence ID" value="NZ_CP121694.1"/>
</dbReference>
<feature type="binding site" description="axial binding residue" evidence="8">
    <location>
        <position position="72"/>
    </location>
    <ligand>
        <name>heme</name>
        <dbReference type="ChEBI" id="CHEBI:30413"/>
    </ligand>
    <ligandPart>
        <name>Fe</name>
        <dbReference type="ChEBI" id="CHEBI:18248"/>
    </ligandPart>
</feature>
<dbReference type="Proteomes" id="UP001329915">
    <property type="component" value="Chromosome"/>
</dbReference>
<dbReference type="NCBIfam" id="TIGR02046">
    <property type="entry name" value="sdhC_b558_fam"/>
    <property type="match status" value="1"/>
</dbReference>
<evidence type="ECO:0000313" key="11">
    <source>
        <dbReference type="Proteomes" id="UP001329915"/>
    </source>
</evidence>
<keyword evidence="3 9" id="KW-0812">Transmembrane</keyword>
<evidence type="ECO:0000256" key="6">
    <source>
        <dbReference type="ARBA" id="ARBA00023004"/>
    </source>
</evidence>
<protein>
    <submittedName>
        <fullName evidence="10">Succinate dehydrogenase cytochrome b558 subunit</fullName>
    </submittedName>
</protein>
<proteinExistence type="predicted"/>
<keyword evidence="4 8" id="KW-0479">Metal-binding</keyword>
<gene>
    <name evidence="10" type="ORF">MFMK1_002381</name>
</gene>
<feature type="transmembrane region" description="Helical" evidence="9">
    <location>
        <begin position="56"/>
        <end position="82"/>
    </location>
</feature>
<dbReference type="InterPro" id="IPR034804">
    <property type="entry name" value="SQR/QFR_C/D"/>
</dbReference>
<dbReference type="InterPro" id="IPR000701">
    <property type="entry name" value="SuccDH_FuR_B_TM-su"/>
</dbReference>
<feature type="binding site" description="axial binding residue" evidence="8">
    <location>
        <position position="158"/>
    </location>
    <ligand>
        <name>heme</name>
        <dbReference type="ChEBI" id="CHEBI:30413"/>
    </ligand>
    <ligandPart>
        <name>Fe</name>
        <dbReference type="ChEBI" id="CHEBI:18248"/>
    </ligandPart>
</feature>
<dbReference type="Pfam" id="PF01127">
    <property type="entry name" value="Sdh_cyt"/>
    <property type="match status" value="1"/>
</dbReference>
<accession>A0AAU0UQA7</accession>
<evidence type="ECO:0000256" key="9">
    <source>
        <dbReference type="SAM" id="Phobius"/>
    </source>
</evidence>
<dbReference type="InterPro" id="IPR011138">
    <property type="entry name" value="Cytochrome_b-558"/>
</dbReference>
<dbReference type="CDD" id="cd03497">
    <property type="entry name" value="SQR_TypeB_1_TM"/>
    <property type="match status" value="1"/>
</dbReference>
<feature type="transmembrane region" description="Helical" evidence="9">
    <location>
        <begin position="181"/>
        <end position="205"/>
    </location>
</feature>
<evidence type="ECO:0000256" key="7">
    <source>
        <dbReference type="ARBA" id="ARBA00023136"/>
    </source>
</evidence>
<keyword evidence="6 8" id="KW-0408">Iron</keyword>
<dbReference type="PIRSF" id="PIRSF000170">
    <property type="entry name" value="Succ_dh_cyt_b558"/>
    <property type="match status" value="1"/>
</dbReference>
<feature type="binding site" description="axial binding residue" evidence="8">
    <location>
        <position position="30"/>
    </location>
    <ligand>
        <name>heme</name>
        <dbReference type="ChEBI" id="CHEBI:30413"/>
    </ligand>
    <ligandPart>
        <name>Fe</name>
        <dbReference type="ChEBI" id="CHEBI:18248"/>
    </ligandPart>
</feature>
<evidence type="ECO:0000256" key="5">
    <source>
        <dbReference type="ARBA" id="ARBA00022989"/>
    </source>
</evidence>
<dbReference type="AlphaFoldDB" id="A0AAU0UQA7"/>
<comment type="subcellular location">
    <subcellularLocation>
        <location evidence="1">Membrane</location>
    </subcellularLocation>
</comment>
<evidence type="ECO:0000256" key="8">
    <source>
        <dbReference type="PIRSR" id="PIRSR000170-1"/>
    </source>
</evidence>
<keyword evidence="11" id="KW-1185">Reference proteome</keyword>
<evidence type="ECO:0000256" key="2">
    <source>
        <dbReference type="ARBA" id="ARBA00022617"/>
    </source>
</evidence>
<evidence type="ECO:0000256" key="1">
    <source>
        <dbReference type="ARBA" id="ARBA00004370"/>
    </source>
</evidence>
<keyword evidence="7 9" id="KW-0472">Membrane</keyword>
<dbReference type="GO" id="GO:0046872">
    <property type="term" value="F:metal ion binding"/>
    <property type="evidence" value="ECO:0007669"/>
    <property type="project" value="UniProtKB-KW"/>
</dbReference>
<dbReference type="EMBL" id="CP121694">
    <property type="protein sequence ID" value="WRO22547.1"/>
    <property type="molecule type" value="Genomic_DNA"/>
</dbReference>
<sequence>MSVLEKNHFLVRKLHSLFGVIPIGLFLLEHLYTNSFATQGAEAFNSKVEFLQSLSYVLYIELFLILLPILFHALYGLYIVYVAKNNILKYTYYRNWAFYLQRISALITLVFVVYHLWVLRISAFLTGHEVTFAVMTQHLANPLMFAFYVIGLTAATYHFANGLWAFLVSWGITIGPKAQRISAYVSAFIFVVLTVMGLQALFAFVA</sequence>
<feature type="transmembrane region" description="Helical" evidence="9">
    <location>
        <begin position="103"/>
        <end position="125"/>
    </location>
</feature>
<dbReference type="KEGG" id="dbc:MFMK1_002381"/>
<dbReference type="InterPro" id="IPR016002">
    <property type="entry name" value="Succ_DH_cyt_b558_Firmicute"/>
</dbReference>
<dbReference type="GO" id="GO:0016020">
    <property type="term" value="C:membrane"/>
    <property type="evidence" value="ECO:0007669"/>
    <property type="project" value="UniProtKB-SubCell"/>
</dbReference>
<evidence type="ECO:0000313" key="10">
    <source>
        <dbReference type="EMBL" id="WRO22547.1"/>
    </source>
</evidence>
<keyword evidence="5 9" id="KW-1133">Transmembrane helix</keyword>
<dbReference type="SUPFAM" id="SSF81343">
    <property type="entry name" value="Fumarate reductase respiratory complex transmembrane subunits"/>
    <property type="match status" value="1"/>
</dbReference>
<keyword evidence="2 8" id="KW-0349">Heme</keyword>
<feature type="binding site" description="axial binding residue" evidence="8">
    <location>
        <position position="115"/>
    </location>
    <ligand>
        <name>heme</name>
        <dbReference type="ChEBI" id="CHEBI:30413"/>
    </ligand>
    <ligandPart>
        <name>Fe</name>
        <dbReference type="ChEBI" id="CHEBI:18248"/>
    </ligandPart>
</feature>
<evidence type="ECO:0000256" key="4">
    <source>
        <dbReference type="ARBA" id="ARBA00022723"/>
    </source>
</evidence>
<organism evidence="10 11">
    <name type="scientific">Metallumcola ferriviriculae</name>
    <dbReference type="NCBI Taxonomy" id="3039180"/>
    <lineage>
        <taxon>Bacteria</taxon>
        <taxon>Bacillati</taxon>
        <taxon>Bacillota</taxon>
        <taxon>Clostridia</taxon>
        <taxon>Neomoorellales</taxon>
        <taxon>Desulfitibacteraceae</taxon>
        <taxon>Metallumcola</taxon>
    </lineage>
</organism>
<evidence type="ECO:0000256" key="3">
    <source>
        <dbReference type="ARBA" id="ARBA00022692"/>
    </source>
</evidence>
<name>A0AAU0UQA7_9FIRM</name>
<dbReference type="Gene3D" id="1.20.1300.10">
    <property type="entry name" value="Fumarate reductase/succinate dehydrogenase, transmembrane subunit"/>
    <property type="match status" value="1"/>
</dbReference>
<feature type="transmembrane region" description="Helical" evidence="9">
    <location>
        <begin position="145"/>
        <end position="169"/>
    </location>
</feature>
<reference evidence="10 11" key="1">
    <citation type="submission" date="2023-04" db="EMBL/GenBank/DDBJ databases">
        <authorList>
            <person name="Hsu D."/>
        </authorList>
    </citation>
    <scope>NUCLEOTIDE SEQUENCE [LARGE SCALE GENOMIC DNA]</scope>
    <source>
        <strain evidence="10 11">MK1</strain>
    </source>
</reference>